<proteinExistence type="inferred from homology"/>
<organism evidence="9 10">
    <name type="scientific">Mycena rosella</name>
    <name type="common">Pink bonnet</name>
    <name type="synonym">Agaricus rosellus</name>
    <dbReference type="NCBI Taxonomy" id="1033263"/>
    <lineage>
        <taxon>Eukaryota</taxon>
        <taxon>Fungi</taxon>
        <taxon>Dikarya</taxon>
        <taxon>Basidiomycota</taxon>
        <taxon>Agaricomycotina</taxon>
        <taxon>Agaricomycetes</taxon>
        <taxon>Agaricomycetidae</taxon>
        <taxon>Agaricales</taxon>
        <taxon>Marasmiineae</taxon>
        <taxon>Mycenaceae</taxon>
        <taxon>Mycena</taxon>
    </lineage>
</organism>
<dbReference type="Pfam" id="PF05199">
    <property type="entry name" value="GMC_oxred_C"/>
    <property type="match status" value="1"/>
</dbReference>
<keyword evidence="10" id="KW-1185">Reference proteome</keyword>
<keyword evidence="3" id="KW-0285">Flavoprotein</keyword>
<sequence length="591" mass="62992">MPSFNSLVLLALGISRCSAGVLHNVADLNNLGLTFNFIVVGGGTAGNVIANRLSENPTNQVLVLEAGGSNADVLDIIVPLFCTRATPNTPQDWNYTTTPQAAFNGRSVPYPRGFVLGGSSSVNYMAYTRGSKEDFDRFANVTGDDGWSWDGLIPYMRKNERFSLQTSDHHNITGQFNPAVHGFDGINTVSLAGFPSPVDNRIIKTTTESTEFPFNLDMNSGYQLGIGWGQATIKNGSRSSSATSYLAPQFISRPNLHVLLNARVTRVLQTTAGAFRTVEFLQDLNGKPFILTATNEVVLSAGSIGTPSILLHSGIGNSATLTSLGIKPLHNLPSVGQNFTDHTLLSVGFLVNSNNTYETAERNATLAAQELAQWNTTRTGPDVAKPGSHMGWLRILNTSIFEQFHDPAAGPNTAHYELIFSNGLLGPAPPTGNFMTISTAVVSPAARGSVTLSSNNPLAAPLINPNFLGTDVDFFIMRESLKSALRFASAPAWVGYVISPVGLNFNSTDTELDAFIRANAGSVLHPAGSASMSSKDATWGVVNPDLRVKGLTGLRIVDLSVVPFIPAAHTQAAVYIIAERAADLIKAAWGQ</sequence>
<name>A0AAD7GYT7_MYCRO</name>
<dbReference type="PROSITE" id="PS00624">
    <property type="entry name" value="GMC_OXRED_2"/>
    <property type="match status" value="1"/>
</dbReference>
<protein>
    <submittedName>
        <fullName evidence="9">Alcohol oxidase</fullName>
    </submittedName>
</protein>
<comment type="similarity">
    <text evidence="2">Belongs to the GMC oxidoreductase family.</text>
</comment>
<keyword evidence="4 6" id="KW-0274">FAD</keyword>
<dbReference type="GO" id="GO:0050660">
    <property type="term" value="F:flavin adenine dinucleotide binding"/>
    <property type="evidence" value="ECO:0007669"/>
    <property type="project" value="InterPro"/>
</dbReference>
<dbReference type="Pfam" id="PF00732">
    <property type="entry name" value="GMC_oxred_N"/>
    <property type="match status" value="1"/>
</dbReference>
<feature type="binding site" evidence="6">
    <location>
        <position position="115"/>
    </location>
    <ligand>
        <name>FAD</name>
        <dbReference type="ChEBI" id="CHEBI:57692"/>
    </ligand>
</feature>
<dbReference type="PIRSF" id="PIRSF000137">
    <property type="entry name" value="Alcohol_oxidase"/>
    <property type="match status" value="1"/>
</dbReference>
<feature type="chain" id="PRO_5042109316" evidence="7">
    <location>
        <begin position="20"/>
        <end position="591"/>
    </location>
</feature>
<feature type="signal peptide" evidence="7">
    <location>
        <begin position="1"/>
        <end position="19"/>
    </location>
</feature>
<dbReference type="SUPFAM" id="SSF54373">
    <property type="entry name" value="FAD-linked reductases, C-terminal domain"/>
    <property type="match status" value="1"/>
</dbReference>
<evidence type="ECO:0000256" key="1">
    <source>
        <dbReference type="ARBA" id="ARBA00001974"/>
    </source>
</evidence>
<evidence type="ECO:0000259" key="8">
    <source>
        <dbReference type="PROSITE" id="PS00624"/>
    </source>
</evidence>
<evidence type="ECO:0000256" key="7">
    <source>
        <dbReference type="SAM" id="SignalP"/>
    </source>
</evidence>
<comment type="caution">
    <text evidence="9">The sequence shown here is derived from an EMBL/GenBank/DDBJ whole genome shotgun (WGS) entry which is preliminary data.</text>
</comment>
<feature type="active site" description="Proton donor" evidence="5">
    <location>
        <position position="525"/>
    </location>
</feature>
<feature type="domain" description="Glucose-methanol-choline oxidoreductase N-terminal" evidence="8">
    <location>
        <begin position="302"/>
        <end position="316"/>
    </location>
</feature>
<evidence type="ECO:0000256" key="4">
    <source>
        <dbReference type="ARBA" id="ARBA00022827"/>
    </source>
</evidence>
<dbReference type="AlphaFoldDB" id="A0AAD7GYT7"/>
<reference evidence="9" key="1">
    <citation type="submission" date="2023-03" db="EMBL/GenBank/DDBJ databases">
        <title>Massive genome expansion in bonnet fungi (Mycena s.s.) driven by repeated elements and novel gene families across ecological guilds.</title>
        <authorList>
            <consortium name="Lawrence Berkeley National Laboratory"/>
            <person name="Harder C.B."/>
            <person name="Miyauchi S."/>
            <person name="Viragh M."/>
            <person name="Kuo A."/>
            <person name="Thoen E."/>
            <person name="Andreopoulos B."/>
            <person name="Lu D."/>
            <person name="Skrede I."/>
            <person name="Drula E."/>
            <person name="Henrissat B."/>
            <person name="Morin E."/>
            <person name="Kohler A."/>
            <person name="Barry K."/>
            <person name="LaButti K."/>
            <person name="Morin E."/>
            <person name="Salamov A."/>
            <person name="Lipzen A."/>
            <person name="Mereny Z."/>
            <person name="Hegedus B."/>
            <person name="Baldrian P."/>
            <person name="Stursova M."/>
            <person name="Weitz H."/>
            <person name="Taylor A."/>
            <person name="Grigoriev I.V."/>
            <person name="Nagy L.G."/>
            <person name="Martin F."/>
            <person name="Kauserud H."/>
        </authorList>
    </citation>
    <scope>NUCLEOTIDE SEQUENCE</scope>
    <source>
        <strain evidence="9">CBHHK067</strain>
    </source>
</reference>
<evidence type="ECO:0000256" key="5">
    <source>
        <dbReference type="PIRSR" id="PIRSR000137-1"/>
    </source>
</evidence>
<keyword evidence="7" id="KW-0732">Signal</keyword>
<dbReference type="InterPro" id="IPR036188">
    <property type="entry name" value="FAD/NAD-bd_sf"/>
</dbReference>
<comment type="cofactor">
    <cofactor evidence="1 6">
        <name>FAD</name>
        <dbReference type="ChEBI" id="CHEBI:57692"/>
    </cofactor>
</comment>
<dbReference type="EMBL" id="JARKIE010000004">
    <property type="protein sequence ID" value="KAJ7708147.1"/>
    <property type="molecule type" value="Genomic_DNA"/>
</dbReference>
<evidence type="ECO:0000256" key="6">
    <source>
        <dbReference type="PIRSR" id="PIRSR000137-2"/>
    </source>
</evidence>
<dbReference type="PANTHER" id="PTHR11552:SF147">
    <property type="entry name" value="CHOLINE DEHYDROGENASE, MITOCHONDRIAL"/>
    <property type="match status" value="1"/>
</dbReference>
<dbReference type="SUPFAM" id="SSF51905">
    <property type="entry name" value="FAD/NAD(P)-binding domain"/>
    <property type="match status" value="1"/>
</dbReference>
<dbReference type="InterPro" id="IPR012132">
    <property type="entry name" value="GMC_OxRdtase"/>
</dbReference>
<dbReference type="Proteomes" id="UP001221757">
    <property type="component" value="Unassembled WGS sequence"/>
</dbReference>
<feature type="binding site" evidence="6">
    <location>
        <position position="264"/>
    </location>
    <ligand>
        <name>FAD</name>
        <dbReference type="ChEBI" id="CHEBI:57692"/>
    </ligand>
</feature>
<evidence type="ECO:0000313" key="9">
    <source>
        <dbReference type="EMBL" id="KAJ7708147.1"/>
    </source>
</evidence>
<dbReference type="Gene3D" id="3.50.50.60">
    <property type="entry name" value="FAD/NAD(P)-binding domain"/>
    <property type="match status" value="1"/>
</dbReference>
<dbReference type="InterPro" id="IPR007867">
    <property type="entry name" value="GMC_OxRtase_C"/>
</dbReference>
<dbReference type="InterPro" id="IPR000172">
    <property type="entry name" value="GMC_OxRdtase_N"/>
</dbReference>
<dbReference type="GO" id="GO:0016614">
    <property type="term" value="F:oxidoreductase activity, acting on CH-OH group of donors"/>
    <property type="evidence" value="ECO:0007669"/>
    <property type="project" value="InterPro"/>
</dbReference>
<gene>
    <name evidence="9" type="ORF">B0H17DRAFT_1191639</name>
</gene>
<feature type="active site" description="Proton acceptor" evidence="5">
    <location>
        <position position="569"/>
    </location>
</feature>
<evidence type="ECO:0000256" key="3">
    <source>
        <dbReference type="ARBA" id="ARBA00022630"/>
    </source>
</evidence>
<dbReference type="PANTHER" id="PTHR11552">
    <property type="entry name" value="GLUCOSE-METHANOL-CHOLINE GMC OXIDOREDUCTASE"/>
    <property type="match status" value="1"/>
</dbReference>
<accession>A0AAD7GYT7</accession>
<evidence type="ECO:0000256" key="2">
    <source>
        <dbReference type="ARBA" id="ARBA00010790"/>
    </source>
</evidence>
<evidence type="ECO:0000313" key="10">
    <source>
        <dbReference type="Proteomes" id="UP001221757"/>
    </source>
</evidence>
<dbReference type="Gene3D" id="3.30.560.10">
    <property type="entry name" value="Glucose Oxidase, domain 3"/>
    <property type="match status" value="1"/>
</dbReference>